<organism evidence="1 2">
    <name type="scientific">Lederbergia galactosidilytica</name>
    <dbReference type="NCBI Taxonomy" id="217031"/>
    <lineage>
        <taxon>Bacteria</taxon>
        <taxon>Bacillati</taxon>
        <taxon>Bacillota</taxon>
        <taxon>Bacilli</taxon>
        <taxon>Bacillales</taxon>
        <taxon>Bacillaceae</taxon>
        <taxon>Lederbergia</taxon>
    </lineage>
</organism>
<evidence type="ECO:0000313" key="1">
    <source>
        <dbReference type="EMBL" id="KRG13388.1"/>
    </source>
</evidence>
<evidence type="ECO:0000313" key="2">
    <source>
        <dbReference type="Proteomes" id="UP000053881"/>
    </source>
</evidence>
<dbReference type="AlphaFoldDB" id="A0A0Q9XX86"/>
<reference evidence="1 2" key="1">
    <citation type="submission" date="2015-06" db="EMBL/GenBank/DDBJ databases">
        <title>Genome sequencing project of Bacillus galactosidilyticus PL133.</title>
        <authorList>
            <person name="Gaiero J."/>
            <person name="Nicol R."/>
            <person name="Habash M."/>
        </authorList>
    </citation>
    <scope>NUCLEOTIDE SEQUENCE [LARGE SCALE GENOMIC DNA]</scope>
    <source>
        <strain evidence="1 2">PL133</strain>
    </source>
</reference>
<protein>
    <recommendedName>
        <fullName evidence="3">ATPase AAA-type core domain-containing protein</fullName>
    </recommendedName>
</protein>
<evidence type="ECO:0008006" key="3">
    <source>
        <dbReference type="Google" id="ProtNLM"/>
    </source>
</evidence>
<dbReference type="SUPFAM" id="SSF52540">
    <property type="entry name" value="P-loop containing nucleoside triphosphate hydrolases"/>
    <property type="match status" value="1"/>
</dbReference>
<dbReference type="PATRIC" id="fig|217031.4.peg.2801"/>
<sequence length="218" mass="25651">MVIFDDVVNAIDDEHRRGIIETILSSEFNDGKQLIITTHGEEFLKQLENNIAKKEYPKLVTRIDFLKIEESKKINVRLNASRNYLVLAEQRYQEGHIRESLSIGRRAFEHLVRTIWKKLSNKHNFRINVSMSSPDRPPELMATTHGLVNFINKNKIENHGELVSLLESLLEKEKIHPVIWRYLNKGTHEEERDEEFDRSVVKDVIELLEQIDEVVMRK</sequence>
<name>A0A0Q9XX86_9BACI</name>
<comment type="caution">
    <text evidence="1">The sequence shown here is derived from an EMBL/GenBank/DDBJ whole genome shotgun (WGS) entry which is preliminary data.</text>
</comment>
<proteinExistence type="predicted"/>
<dbReference type="EMBL" id="LGPB01000077">
    <property type="protein sequence ID" value="KRG13388.1"/>
    <property type="molecule type" value="Genomic_DNA"/>
</dbReference>
<dbReference type="Proteomes" id="UP000053881">
    <property type="component" value="Unassembled WGS sequence"/>
</dbReference>
<gene>
    <name evidence="1" type="ORF">ACA29_08510</name>
</gene>
<dbReference type="InterPro" id="IPR027417">
    <property type="entry name" value="P-loop_NTPase"/>
</dbReference>
<dbReference type="Gene3D" id="3.40.50.300">
    <property type="entry name" value="P-loop containing nucleotide triphosphate hydrolases"/>
    <property type="match status" value="1"/>
</dbReference>
<accession>A0A0Q9XX86</accession>